<dbReference type="PANTHER" id="PTHR10366:SF596">
    <property type="entry name" value="NAD-DEPENDENT EPIMERASE_DEHYDRATASE FAMILY PROTEIN"/>
    <property type="match status" value="1"/>
</dbReference>
<evidence type="ECO:0000313" key="3">
    <source>
        <dbReference type="EMBL" id="KYQ90487.1"/>
    </source>
</evidence>
<dbReference type="InterPro" id="IPR050425">
    <property type="entry name" value="NAD(P)_dehydrat-like"/>
</dbReference>
<dbReference type="InterPro" id="IPR036291">
    <property type="entry name" value="NAD(P)-bd_dom_sf"/>
</dbReference>
<sequence>MDIDQFGHSLFSMPISRFKNLVSLSIESGSYLLNDTFLDIIINNQSLENFDFRVRNQYLYPKLWDSYDISKVLLGITSHQSLVRLTLILDIKVSTNSNLLEPIIGYLNSNKTLQYLYCNFSVYPKSNHKINNSTLTSLNVQSDFLRFWDSKNTSMQELSIDFDSNLSYNDDSVTRLYTMFPNLTKLLLNEGSSAVQYWILAATKVALTKCTQLKSIKFKLFNDDILYNSLQLAENLVSLEIINIATLGAIKPEFFKTILLCPNLRHLGLHSIPFYEHLMEAIISNQTLVSLKLNIQSWQSPIRFLSTLFSTNTTLQYLSYSVSHHKYVGGRDLTYIPKLLEAIEKSNHINSLKIDFMVKMSLNKKVVVTGASGYIGSSLVKRLLDIGNINVVAVVRDKSNQIKNQFLLEIEGAKERLTLESGDLETADYSTIFKDAYAIMHIASPYIYRADDPQKDIVQPAIQGNLRVLEAATKHSSIKKVIITSSSAAVIDLQKKKAVYNEDDWNDSSNISNPYTYSKYLAEKAAWDFKSKNPQVQYQVIILNPAFVLGPPLVSSYGQSLNTSLTTFRDSVIGKGDPLFSSRLVGVIDIRDLIKALEKALVSSENYDHQRYIMAASVITFHDMGVLCQQLFPQYKFTPTPIDPSVVLHPHSIESKSPLKLDSYIDIKTTLKDCIQYLLDSKNITLESQ</sequence>
<evidence type="ECO:0000256" key="1">
    <source>
        <dbReference type="ARBA" id="ARBA00023002"/>
    </source>
</evidence>
<dbReference type="AlphaFoldDB" id="A0A151Z965"/>
<evidence type="ECO:0000313" key="4">
    <source>
        <dbReference type="Proteomes" id="UP000076078"/>
    </source>
</evidence>
<protein>
    <submittedName>
        <fullName evidence="3">NAD-dependent epimerase/dehydratase family protein</fullName>
    </submittedName>
</protein>
<proteinExistence type="predicted"/>
<dbReference type="InParanoid" id="A0A151Z965"/>
<reference evidence="3 4" key="1">
    <citation type="submission" date="2015-12" db="EMBL/GenBank/DDBJ databases">
        <title>Dictyostelia acquired genes for synthesis and detection of signals that induce cell-type specialization by lateral gene transfer from prokaryotes.</title>
        <authorList>
            <person name="Gloeckner G."/>
            <person name="Schaap P."/>
        </authorList>
    </citation>
    <scope>NUCLEOTIDE SEQUENCE [LARGE SCALE GENOMIC DNA]</scope>
    <source>
        <strain evidence="3 4">TK</strain>
    </source>
</reference>
<dbReference type="SUPFAM" id="SSF52047">
    <property type="entry name" value="RNI-like"/>
    <property type="match status" value="1"/>
</dbReference>
<dbReference type="Pfam" id="PF01370">
    <property type="entry name" value="Epimerase"/>
    <property type="match status" value="1"/>
</dbReference>
<dbReference type="SUPFAM" id="SSF51735">
    <property type="entry name" value="NAD(P)-binding Rossmann-fold domains"/>
    <property type="match status" value="1"/>
</dbReference>
<keyword evidence="4" id="KW-1185">Reference proteome</keyword>
<accession>A0A151Z965</accession>
<dbReference type="OrthoDB" id="17358at2759"/>
<dbReference type="Proteomes" id="UP000076078">
    <property type="component" value="Unassembled WGS sequence"/>
</dbReference>
<keyword evidence="1" id="KW-0560">Oxidoreductase</keyword>
<dbReference type="Gene3D" id="3.40.50.720">
    <property type="entry name" value="NAD(P)-binding Rossmann-like Domain"/>
    <property type="match status" value="1"/>
</dbReference>
<comment type="caution">
    <text evidence="3">The sequence shown here is derived from an EMBL/GenBank/DDBJ whole genome shotgun (WGS) entry which is preliminary data.</text>
</comment>
<organism evidence="3 4">
    <name type="scientific">Tieghemostelium lacteum</name>
    <name type="common">Slime mold</name>
    <name type="synonym">Dictyostelium lacteum</name>
    <dbReference type="NCBI Taxonomy" id="361077"/>
    <lineage>
        <taxon>Eukaryota</taxon>
        <taxon>Amoebozoa</taxon>
        <taxon>Evosea</taxon>
        <taxon>Eumycetozoa</taxon>
        <taxon>Dictyostelia</taxon>
        <taxon>Dictyosteliales</taxon>
        <taxon>Raperosteliaceae</taxon>
        <taxon>Tieghemostelium</taxon>
    </lineage>
</organism>
<dbReference type="GO" id="GO:0016616">
    <property type="term" value="F:oxidoreductase activity, acting on the CH-OH group of donors, NAD or NADP as acceptor"/>
    <property type="evidence" value="ECO:0007669"/>
    <property type="project" value="TreeGrafter"/>
</dbReference>
<dbReference type="EMBL" id="LODT01000037">
    <property type="protein sequence ID" value="KYQ90487.1"/>
    <property type="molecule type" value="Genomic_DNA"/>
</dbReference>
<dbReference type="STRING" id="361077.A0A151Z965"/>
<dbReference type="PANTHER" id="PTHR10366">
    <property type="entry name" value="NAD DEPENDENT EPIMERASE/DEHYDRATASE"/>
    <property type="match status" value="1"/>
</dbReference>
<gene>
    <name evidence="3" type="ORF">DLAC_09114</name>
</gene>
<feature type="domain" description="NAD-dependent epimerase/dehydratase" evidence="2">
    <location>
        <begin position="366"/>
        <end position="605"/>
    </location>
</feature>
<dbReference type="InterPro" id="IPR001509">
    <property type="entry name" value="Epimerase_deHydtase"/>
</dbReference>
<name>A0A151Z965_TIELA</name>
<evidence type="ECO:0000259" key="2">
    <source>
        <dbReference type="Pfam" id="PF01370"/>
    </source>
</evidence>